<dbReference type="EMBL" id="CP003539">
    <property type="protein sequence ID" value="AFX98390.1"/>
    <property type="molecule type" value="Genomic_DNA"/>
</dbReference>
<evidence type="ECO:0000313" key="2">
    <source>
        <dbReference type="Proteomes" id="UP000010077"/>
    </source>
</evidence>
<dbReference type="KEGG" id="thal:A1OE_188"/>
<dbReference type="HOGENOM" id="CLU_3325975_0_0_5"/>
<protein>
    <submittedName>
        <fullName evidence="1">Uncharacterized protein</fullName>
    </submittedName>
</protein>
<gene>
    <name evidence="1" type="ORF">A1OE_188</name>
</gene>
<dbReference type="Proteomes" id="UP000010077">
    <property type="component" value="Chromosome"/>
</dbReference>
<proteinExistence type="predicted"/>
<sequence length="38" mass="4485">MINKNKLLSNLILSKQKNAFILRTNIIFSKKKQMAQYC</sequence>
<evidence type="ECO:0000313" key="1">
    <source>
        <dbReference type="EMBL" id="AFX98390.1"/>
    </source>
</evidence>
<accession>K7YFM9</accession>
<dbReference type="STRING" id="1193729.A1OE_188"/>
<reference evidence="1 2" key="1">
    <citation type="journal article" date="2012" name="Proc. Natl. Acad. Sci. U.S.A.">
        <title>Genome streamlining and chemical defense in a coral reef symbiosis.</title>
        <authorList>
            <person name="Kwan J.C."/>
            <person name="Donia M.S."/>
            <person name="Han A.W."/>
            <person name="Hirose E."/>
            <person name="Haygood M.G."/>
            <person name="Schmidt E.W."/>
        </authorList>
    </citation>
    <scope>NUCLEOTIDE SEQUENCE [LARGE SCALE GENOMIC DNA]</scope>
    <source>
        <strain evidence="1 2">L2</strain>
    </source>
</reference>
<keyword evidence="2" id="KW-1185">Reference proteome</keyword>
<organism evidence="1 2">
    <name type="scientific">Candidatus Endolissoclinum faulkneri L2</name>
    <dbReference type="NCBI Taxonomy" id="1193729"/>
    <lineage>
        <taxon>Bacteria</taxon>
        <taxon>Pseudomonadati</taxon>
        <taxon>Pseudomonadota</taxon>
        <taxon>Alphaproteobacteria</taxon>
        <taxon>Rhodospirillales</taxon>
        <taxon>Rhodospirillaceae</taxon>
        <taxon>Candidatus Endolissoclinum</taxon>
    </lineage>
</organism>
<dbReference type="AlphaFoldDB" id="K7YFM9"/>
<name>K7YFM9_9PROT</name>